<proteinExistence type="inferred from homology"/>
<dbReference type="PANTHER" id="PTHR28047">
    <property type="entry name" value="PROTEIN DCG1"/>
    <property type="match status" value="1"/>
</dbReference>
<dbReference type="InterPro" id="IPR015942">
    <property type="entry name" value="Asp/Glu/hydantoin_racemase"/>
</dbReference>
<dbReference type="PANTHER" id="PTHR28047:SF5">
    <property type="entry name" value="PROTEIN DCG1"/>
    <property type="match status" value="1"/>
</dbReference>
<dbReference type="Gene3D" id="3.40.50.12500">
    <property type="match status" value="1"/>
</dbReference>
<reference evidence="2 3" key="1">
    <citation type="submission" date="2020-08" db="EMBL/GenBank/DDBJ databases">
        <title>Genomic Encyclopedia of Type Strains, Phase IV (KMG-IV): sequencing the most valuable type-strain genomes for metagenomic binning, comparative biology and taxonomic classification.</title>
        <authorList>
            <person name="Goeker M."/>
        </authorList>
    </citation>
    <scope>NUCLEOTIDE SEQUENCE [LARGE SCALE GENOMIC DNA]</scope>
    <source>
        <strain evidence="2 3">DSM 103737</strain>
    </source>
</reference>
<name>A0A840BRX3_9HYPH</name>
<dbReference type="Proteomes" id="UP000577362">
    <property type="component" value="Unassembled WGS sequence"/>
</dbReference>
<evidence type="ECO:0000313" key="3">
    <source>
        <dbReference type="Proteomes" id="UP000577362"/>
    </source>
</evidence>
<evidence type="ECO:0000256" key="1">
    <source>
        <dbReference type="ARBA" id="ARBA00038414"/>
    </source>
</evidence>
<evidence type="ECO:0000313" key="2">
    <source>
        <dbReference type="EMBL" id="MBB4015760.1"/>
    </source>
</evidence>
<dbReference type="AlphaFoldDB" id="A0A840BRX3"/>
<organism evidence="2 3">
    <name type="scientific">Chelatococcus caeni</name>
    <dbReference type="NCBI Taxonomy" id="1348468"/>
    <lineage>
        <taxon>Bacteria</taxon>
        <taxon>Pseudomonadati</taxon>
        <taxon>Pseudomonadota</taxon>
        <taxon>Alphaproteobacteria</taxon>
        <taxon>Hyphomicrobiales</taxon>
        <taxon>Chelatococcaceae</taxon>
        <taxon>Chelatococcus</taxon>
    </lineage>
</organism>
<dbReference type="InterPro" id="IPR053714">
    <property type="entry name" value="Iso_Racemase_Enz_sf"/>
</dbReference>
<keyword evidence="3" id="KW-1185">Reference proteome</keyword>
<comment type="caution">
    <text evidence="2">The sequence shown here is derived from an EMBL/GenBank/DDBJ whole genome shotgun (WGS) entry which is preliminary data.</text>
</comment>
<accession>A0A840BRX3</accession>
<comment type="similarity">
    <text evidence="1">Belongs to the HyuE racemase family.</text>
</comment>
<sequence length="233" mass="23911">MSSERHGTVYVINPNSSTAVTQGIDAAVAPLRSTDGPAIACLTLAEGPAGIQSQRDVDGIVGPLLARAAPLEDEAGAFVIACFSDPGLHALREQSSRPVLGIAECGVLTALTLGQRFGVIAILPTSIPRHLRYFGAMGVSARLAGDRAIGLGVTELADEERTLARMSEVGRVLRDTDGADVIVMGCAGMARFRDPLEAALGVPVVEPTQAAVAMALGRVCLGWSGKTGRGAAA</sequence>
<dbReference type="EMBL" id="JACIEN010000001">
    <property type="protein sequence ID" value="MBB4015760.1"/>
    <property type="molecule type" value="Genomic_DNA"/>
</dbReference>
<dbReference type="GO" id="GO:0047661">
    <property type="term" value="F:amino-acid racemase activity"/>
    <property type="evidence" value="ECO:0007669"/>
    <property type="project" value="InterPro"/>
</dbReference>
<dbReference type="RefSeq" id="WP_019404516.1">
    <property type="nucleotide sequence ID" value="NZ_JACIEN010000001.1"/>
</dbReference>
<protein>
    <submittedName>
        <fullName evidence="2">Asp/Glu/hydantoin racemase</fullName>
    </submittedName>
</protein>
<dbReference type="InterPro" id="IPR052186">
    <property type="entry name" value="Hydantoin_racemase-like"/>
</dbReference>
<gene>
    <name evidence="2" type="ORF">GGR16_000766</name>
</gene>
<dbReference type="Pfam" id="PF01177">
    <property type="entry name" value="Asp_Glu_race"/>
    <property type="match status" value="1"/>
</dbReference>